<feature type="region of interest" description="Disordered" evidence="13">
    <location>
        <begin position="1"/>
        <end position="65"/>
    </location>
</feature>
<dbReference type="PANTHER" id="PTHR19306:SF6">
    <property type="entry name" value="STRUCTURAL MAINTENANCE OF CHROMOSOMES PROTEIN 6"/>
    <property type="match status" value="1"/>
</dbReference>
<dbReference type="EMBL" id="WVTA01000009">
    <property type="protein sequence ID" value="KAK3207627.1"/>
    <property type="molecule type" value="Genomic_DNA"/>
</dbReference>
<comment type="caution">
    <text evidence="15">The sequence shown here is derived from an EMBL/GenBank/DDBJ whole genome shotgun (WGS) entry which is preliminary data.</text>
</comment>
<comment type="subcellular location">
    <subcellularLocation>
        <location evidence="2">Chromosome</location>
    </subcellularLocation>
    <subcellularLocation>
        <location evidence="1">Nucleus</location>
    </subcellularLocation>
</comment>
<keyword evidence="10" id="KW-0234">DNA repair</keyword>
<feature type="domain" description="Rad50/SbcC-type AAA" evidence="14">
    <location>
        <begin position="102"/>
        <end position="328"/>
    </location>
</feature>
<dbReference type="InterPro" id="IPR038729">
    <property type="entry name" value="Rad50/SbcC_AAA"/>
</dbReference>
<dbReference type="GO" id="GO:0005524">
    <property type="term" value="F:ATP binding"/>
    <property type="evidence" value="ECO:0007669"/>
    <property type="project" value="UniProtKB-KW"/>
</dbReference>
<evidence type="ECO:0000256" key="2">
    <source>
        <dbReference type="ARBA" id="ARBA00004286"/>
    </source>
</evidence>
<dbReference type="Proteomes" id="UP001280581">
    <property type="component" value="Unassembled WGS sequence"/>
</dbReference>
<evidence type="ECO:0000256" key="6">
    <source>
        <dbReference type="ARBA" id="ARBA00022763"/>
    </source>
</evidence>
<evidence type="ECO:0000256" key="8">
    <source>
        <dbReference type="ARBA" id="ARBA00023054"/>
    </source>
</evidence>
<evidence type="ECO:0000256" key="7">
    <source>
        <dbReference type="ARBA" id="ARBA00022840"/>
    </source>
</evidence>
<evidence type="ECO:0000256" key="3">
    <source>
        <dbReference type="ARBA" id="ARBA00006793"/>
    </source>
</evidence>
<dbReference type="Pfam" id="PF13476">
    <property type="entry name" value="AAA_23"/>
    <property type="match status" value="1"/>
</dbReference>
<feature type="coiled-coil region" evidence="12">
    <location>
        <begin position="340"/>
        <end position="444"/>
    </location>
</feature>
<dbReference type="GO" id="GO:0016887">
    <property type="term" value="F:ATP hydrolysis activity"/>
    <property type="evidence" value="ECO:0007669"/>
    <property type="project" value="InterPro"/>
</dbReference>
<feature type="region of interest" description="Disordered" evidence="13">
    <location>
        <begin position="489"/>
        <end position="522"/>
    </location>
</feature>
<dbReference type="SUPFAM" id="SSF52540">
    <property type="entry name" value="P-loop containing nucleoside triphosphate hydrolases"/>
    <property type="match status" value="1"/>
</dbReference>
<dbReference type="GO" id="GO:0030915">
    <property type="term" value="C:Smc5-Smc6 complex"/>
    <property type="evidence" value="ECO:0007669"/>
    <property type="project" value="TreeGrafter"/>
</dbReference>
<evidence type="ECO:0000256" key="5">
    <source>
        <dbReference type="ARBA" id="ARBA00022741"/>
    </source>
</evidence>
<dbReference type="GO" id="GO:0003697">
    <property type="term" value="F:single-stranded DNA binding"/>
    <property type="evidence" value="ECO:0007669"/>
    <property type="project" value="TreeGrafter"/>
</dbReference>
<dbReference type="SUPFAM" id="SSF57997">
    <property type="entry name" value="Tropomyosin"/>
    <property type="match status" value="1"/>
</dbReference>
<evidence type="ECO:0000313" key="16">
    <source>
        <dbReference type="Proteomes" id="UP001280581"/>
    </source>
</evidence>
<proteinExistence type="inferred from homology"/>
<feature type="coiled-coil region" evidence="12">
    <location>
        <begin position="865"/>
        <end position="899"/>
    </location>
</feature>
<comment type="similarity">
    <text evidence="3">Belongs to the SMC family. SMC6 subfamily.</text>
</comment>
<evidence type="ECO:0000256" key="12">
    <source>
        <dbReference type="SAM" id="Coils"/>
    </source>
</evidence>
<keyword evidence="16" id="KW-1185">Reference proteome</keyword>
<dbReference type="GO" id="GO:0005634">
    <property type="term" value="C:nucleus"/>
    <property type="evidence" value="ECO:0007669"/>
    <property type="project" value="UniProtKB-SubCell"/>
</dbReference>
<dbReference type="GO" id="GO:0000724">
    <property type="term" value="P:double-strand break repair via homologous recombination"/>
    <property type="evidence" value="ECO:0007669"/>
    <property type="project" value="TreeGrafter"/>
</dbReference>
<feature type="coiled-coil region" evidence="12">
    <location>
        <begin position="715"/>
        <end position="815"/>
    </location>
</feature>
<keyword evidence="11" id="KW-0539">Nucleus</keyword>
<evidence type="ECO:0000256" key="4">
    <source>
        <dbReference type="ARBA" id="ARBA00022454"/>
    </source>
</evidence>
<keyword evidence="4" id="KW-0158">Chromosome</keyword>
<evidence type="ECO:0000256" key="11">
    <source>
        <dbReference type="ARBA" id="ARBA00023242"/>
    </source>
</evidence>
<keyword evidence="5" id="KW-0547">Nucleotide-binding</keyword>
<protein>
    <recommendedName>
        <fullName evidence="14">Rad50/SbcC-type AAA domain-containing protein</fullName>
    </recommendedName>
</protein>
<evidence type="ECO:0000259" key="14">
    <source>
        <dbReference type="Pfam" id="PF13476"/>
    </source>
</evidence>
<keyword evidence="6" id="KW-0227">DNA damage</keyword>
<keyword evidence="8 12" id="KW-0175">Coiled coil</keyword>
<keyword evidence="7" id="KW-0067">ATP-binding</keyword>
<evidence type="ECO:0000256" key="10">
    <source>
        <dbReference type="ARBA" id="ARBA00023204"/>
    </source>
</evidence>
<feature type="coiled-coil region" evidence="12">
    <location>
        <begin position="266"/>
        <end position="314"/>
    </location>
</feature>
<dbReference type="GO" id="GO:0035861">
    <property type="term" value="C:site of double-strand break"/>
    <property type="evidence" value="ECO:0007669"/>
    <property type="project" value="TreeGrafter"/>
</dbReference>
<dbReference type="PANTHER" id="PTHR19306">
    <property type="entry name" value="STRUCTURAL MAINTENANCE OF CHROMOSOMES 5,6 SMC5, SMC6"/>
    <property type="match status" value="1"/>
</dbReference>
<keyword evidence="9" id="KW-0233">DNA recombination</keyword>
<dbReference type="AlphaFoldDB" id="A0AAN6LWX5"/>
<name>A0AAN6LWX5_9PLEO</name>
<sequence>MAQVLRAKRPRELSHRHQLSVDNVAPRKKRARTSVEPDVEPSEAPSSQRDEPNASEEDHESDQDDEELHAAMLQATQAASNNSKKVSPDQNTPAECGIVEQINCINFMCHTRLTVTLGPLINFIIGHNGSGKSAVLTALTLCLGGKATATNRGQNLKSFIKSGQHYSVLSVKIRNQGSGAYKPDYYGDSITVERHFNDSGVSGFKLKDRNGKVVSTKKSELEDIIDQFGLQFDNPVTVLSQDMARQFLNDSNAKDKYKFFMKGTQLDALDRDYMHIQQELEEMRERAETLKHDVEAHRKEAARRQQQAKRAEGLNKIRADIKSTHSQLIWAHVAGTEQKIIAVESEISRISDEISRFQDEVENASNSFARFDEGLERAKASIEACEQELEQVRYTEKDAKVDFDEARKKLFDLKAVERQLSEAIKKSESHKKNTQSQIDDLKQAQADGGRHDQKVLELEEAKSHYETQKAAWENHDANLPRLDEALKEATEKQTQASTALEGKRKEEKSSEAKMNHLRRGQRKWTDAYPDPEKLETLLQQIQREKKFREPPIGPVGHYVELKQPQWGPIVEKSFGAALNAFVVTSKADQGILSKMMSTLGYHMTISIVNKTDHIDTSNNEPSRDLLTIDRALNITNNLARNYLLASNSIEQIVLIQNRQEASKLAHSAKQARMNVKAILCMSDQSRRTGFSFMPSNTGAVSMNPVSEFKGSSRMEADKQQQIDDEKENLTQIRDAIKELERRFNVAKKAVKDCENAIAKHKTDKKKLQLDMSEAERDMASLEDEVAATVPDTDQLEELEKELREFDGQWKLDQEQLQDSTSASDDASKHAKECKTKLDSAIQVTQELEAKLEKCRVTTHNYTQKRELALRKKNEAIERVDEAEQNKMNEEHTRDTLQKKLDDEIEKAGSVCARVDVPQGATPASLSQRLETLKKNRAQMEQSLGGSAEQLTSRATEAREKYLGIQQTHKDAEALRNSLAHALNNRQERWKVFRNTIAIRASVKFTHLLSARRFGGRLQFDHKAKTLDMRVEPGSTKGGAARQTKTLSGGEKSFSTICLLLALWDAMGSPIRCLDEFDVFMDSVNREISMEMIIDAARDSVSRQYVLITPQSMSNKSIASMADVTVIKMSDPERGQTALNFAG</sequence>
<dbReference type="InterPro" id="IPR027417">
    <property type="entry name" value="P-loop_NTPase"/>
</dbReference>
<feature type="compositionally biased region" description="Acidic residues" evidence="13">
    <location>
        <begin position="53"/>
        <end position="65"/>
    </location>
</feature>
<dbReference type="Gene3D" id="3.40.50.300">
    <property type="entry name" value="P-loop containing nucleotide triphosphate hydrolases"/>
    <property type="match status" value="2"/>
</dbReference>
<evidence type="ECO:0000256" key="1">
    <source>
        <dbReference type="ARBA" id="ARBA00004123"/>
    </source>
</evidence>
<accession>A0AAN6LWX5</accession>
<dbReference type="GO" id="GO:0003684">
    <property type="term" value="F:damaged DNA binding"/>
    <property type="evidence" value="ECO:0007669"/>
    <property type="project" value="TreeGrafter"/>
</dbReference>
<evidence type="ECO:0000256" key="9">
    <source>
        <dbReference type="ARBA" id="ARBA00023172"/>
    </source>
</evidence>
<feature type="compositionally biased region" description="Basic and acidic residues" evidence="13">
    <location>
        <begin position="501"/>
        <end position="514"/>
    </location>
</feature>
<gene>
    <name evidence="15" type="ORF">GRF29_103g1587921</name>
</gene>
<evidence type="ECO:0000256" key="13">
    <source>
        <dbReference type="SAM" id="MobiDB-lite"/>
    </source>
</evidence>
<evidence type="ECO:0000313" key="15">
    <source>
        <dbReference type="EMBL" id="KAK3207627.1"/>
    </source>
</evidence>
<reference evidence="15 16" key="1">
    <citation type="submission" date="2021-02" db="EMBL/GenBank/DDBJ databases">
        <title>Genome assembly of Pseudopithomyces chartarum.</title>
        <authorList>
            <person name="Jauregui R."/>
            <person name="Singh J."/>
            <person name="Voisey C."/>
        </authorList>
    </citation>
    <scope>NUCLEOTIDE SEQUENCE [LARGE SCALE GENOMIC DNA]</scope>
    <source>
        <strain evidence="15 16">AGR01</strain>
    </source>
</reference>
<organism evidence="15 16">
    <name type="scientific">Pseudopithomyces chartarum</name>
    <dbReference type="NCBI Taxonomy" id="1892770"/>
    <lineage>
        <taxon>Eukaryota</taxon>
        <taxon>Fungi</taxon>
        <taxon>Dikarya</taxon>
        <taxon>Ascomycota</taxon>
        <taxon>Pezizomycotina</taxon>
        <taxon>Dothideomycetes</taxon>
        <taxon>Pleosporomycetidae</taxon>
        <taxon>Pleosporales</taxon>
        <taxon>Massarineae</taxon>
        <taxon>Didymosphaeriaceae</taxon>
        <taxon>Pseudopithomyces</taxon>
    </lineage>
</organism>